<dbReference type="InterPro" id="IPR043504">
    <property type="entry name" value="Peptidase_S1_PA_chymotrypsin"/>
</dbReference>
<reference evidence="3 4" key="1">
    <citation type="submission" date="2023-07" db="EMBL/GenBank/DDBJ databases">
        <title>Sorghum-associated microbial communities from plants grown in Nebraska, USA.</title>
        <authorList>
            <person name="Schachtman D."/>
        </authorList>
    </citation>
    <scope>NUCLEOTIDE SEQUENCE [LARGE SCALE GENOMIC DNA]</scope>
    <source>
        <strain evidence="3 4">BE332</strain>
    </source>
</reference>
<dbReference type="Pfam" id="PF00089">
    <property type="entry name" value="Trypsin"/>
    <property type="match status" value="1"/>
</dbReference>
<feature type="chain" id="PRO_5045566403" description="Peptidase S1 domain-containing protein" evidence="1">
    <location>
        <begin position="27"/>
        <end position="115"/>
    </location>
</feature>
<comment type="caution">
    <text evidence="3">The sequence shown here is derived from an EMBL/GenBank/DDBJ whole genome shotgun (WGS) entry which is preliminary data.</text>
</comment>
<feature type="non-terminal residue" evidence="3">
    <location>
        <position position="115"/>
    </location>
</feature>
<evidence type="ECO:0000313" key="3">
    <source>
        <dbReference type="EMBL" id="MDQ0375935.1"/>
    </source>
</evidence>
<dbReference type="Proteomes" id="UP001239626">
    <property type="component" value="Unassembled WGS sequence"/>
</dbReference>
<evidence type="ECO:0000256" key="1">
    <source>
        <dbReference type="SAM" id="SignalP"/>
    </source>
</evidence>
<dbReference type="Gene3D" id="2.40.10.10">
    <property type="entry name" value="Trypsin-like serine proteases"/>
    <property type="match status" value="1"/>
</dbReference>
<dbReference type="SUPFAM" id="SSF50494">
    <property type="entry name" value="Trypsin-like serine proteases"/>
    <property type="match status" value="1"/>
</dbReference>
<organism evidence="3 4">
    <name type="scientific">Cellulomonas humilata</name>
    <dbReference type="NCBI Taxonomy" id="144055"/>
    <lineage>
        <taxon>Bacteria</taxon>
        <taxon>Bacillati</taxon>
        <taxon>Actinomycetota</taxon>
        <taxon>Actinomycetes</taxon>
        <taxon>Micrococcales</taxon>
        <taxon>Cellulomonadaceae</taxon>
        <taxon>Cellulomonas</taxon>
    </lineage>
</organism>
<keyword evidence="4" id="KW-1185">Reference proteome</keyword>
<accession>A0ABU0EKW5</accession>
<dbReference type="InterPro" id="IPR001254">
    <property type="entry name" value="Trypsin_dom"/>
</dbReference>
<keyword evidence="1" id="KW-0732">Signal</keyword>
<proteinExistence type="predicted"/>
<dbReference type="EMBL" id="JAUSVB010000008">
    <property type="protein sequence ID" value="MDQ0375935.1"/>
    <property type="molecule type" value="Genomic_DNA"/>
</dbReference>
<feature type="signal peptide" evidence="1">
    <location>
        <begin position="1"/>
        <end position="26"/>
    </location>
</feature>
<gene>
    <name evidence="3" type="ORF">J2X26_004278</name>
</gene>
<protein>
    <recommendedName>
        <fullName evidence="2">Peptidase S1 domain-containing protein</fullName>
    </recommendedName>
</protein>
<feature type="domain" description="Peptidase S1" evidence="2">
    <location>
        <begin position="39"/>
        <end position="80"/>
    </location>
</feature>
<dbReference type="RefSeq" id="WP_307494726.1">
    <property type="nucleotide sequence ID" value="NZ_JAUSVB010000008.1"/>
</dbReference>
<sequence>MHKNWTVRVGVTALVLAGLGVPAAYAVQGTAPVGAVAAAVVQLDIGRAGACSGSLISPSWVITAKSCFTETQSDPVVQGAPENPTTATIGRIDLTGSAGHTVRIDRLVPHPDRDV</sequence>
<evidence type="ECO:0000259" key="2">
    <source>
        <dbReference type="Pfam" id="PF00089"/>
    </source>
</evidence>
<name>A0ABU0EKW5_9CELL</name>
<dbReference type="InterPro" id="IPR009003">
    <property type="entry name" value="Peptidase_S1_PA"/>
</dbReference>
<evidence type="ECO:0000313" key="4">
    <source>
        <dbReference type="Proteomes" id="UP001239626"/>
    </source>
</evidence>